<accession>A0A923MK07</accession>
<organism evidence="1 2">
    <name type="scientific">Dysosmobacter segnis</name>
    <dbReference type="NCBI Taxonomy" id="2763042"/>
    <lineage>
        <taxon>Bacteria</taxon>
        <taxon>Bacillati</taxon>
        <taxon>Bacillota</taxon>
        <taxon>Clostridia</taxon>
        <taxon>Eubacteriales</taxon>
        <taxon>Oscillospiraceae</taxon>
        <taxon>Dysosmobacter</taxon>
    </lineage>
</organism>
<dbReference type="AlphaFoldDB" id="A0A923MK07"/>
<dbReference type="EMBL" id="JACOQI010000036">
    <property type="protein sequence ID" value="MBC5772167.1"/>
    <property type="molecule type" value="Genomic_DNA"/>
</dbReference>
<sequence length="209" mass="24236">MCMTYYTVDDLRPGRPGWDVRQFSALAEAITHYRTLPMDGVRVLGMADDAHAYELIRCVRLFLGDAQGEDVLAADYRRSGLTKKNAALKNALDVCLEVLHPRFLLEPERLVPVPHRRKLREELREALLWQGYEGNYDSAIRTVFVEGAGWLSPQDVKKQRQLPLVLRYRVDGMSKDGAYLSLELEPWEYDLLLEQTKNHYKNKEKRNTK</sequence>
<comment type="caution">
    <text evidence="1">The sequence shown here is derived from an EMBL/GenBank/DDBJ whole genome shotgun (WGS) entry which is preliminary data.</text>
</comment>
<dbReference type="Proteomes" id="UP000620327">
    <property type="component" value="Unassembled WGS sequence"/>
</dbReference>
<gene>
    <name evidence="1" type="ORF">H8Z83_17945</name>
</gene>
<keyword evidence="2" id="KW-1185">Reference proteome</keyword>
<dbReference type="RefSeq" id="WP_187016307.1">
    <property type="nucleotide sequence ID" value="NZ_JACOQI010000036.1"/>
</dbReference>
<reference evidence="1" key="1">
    <citation type="submission" date="2020-08" db="EMBL/GenBank/DDBJ databases">
        <title>Genome public.</title>
        <authorList>
            <person name="Liu C."/>
            <person name="Sun Q."/>
        </authorList>
    </citation>
    <scope>NUCLEOTIDE SEQUENCE</scope>
    <source>
        <strain evidence="1">BX15</strain>
    </source>
</reference>
<name>A0A923MK07_9FIRM</name>
<evidence type="ECO:0000313" key="2">
    <source>
        <dbReference type="Proteomes" id="UP000620327"/>
    </source>
</evidence>
<evidence type="ECO:0000313" key="1">
    <source>
        <dbReference type="EMBL" id="MBC5772167.1"/>
    </source>
</evidence>
<protein>
    <submittedName>
        <fullName evidence="1">Uncharacterized protein</fullName>
    </submittedName>
</protein>
<proteinExistence type="predicted"/>